<protein>
    <submittedName>
        <fullName evidence="1">Uncharacterized protein</fullName>
    </submittedName>
</protein>
<dbReference type="Proteomes" id="UP000199159">
    <property type="component" value="Unassembled WGS sequence"/>
</dbReference>
<evidence type="ECO:0000313" key="1">
    <source>
        <dbReference type="EMBL" id="SDP96575.1"/>
    </source>
</evidence>
<evidence type="ECO:0000313" key="2">
    <source>
        <dbReference type="Proteomes" id="UP000199159"/>
    </source>
</evidence>
<gene>
    <name evidence="1" type="ORF">SAMN05216565_1225</name>
</gene>
<proteinExistence type="predicted"/>
<dbReference type="AlphaFoldDB" id="A0A1H0X1F9"/>
<organism evidence="1 2">
    <name type="scientific">Litchfieldia salsa</name>
    <dbReference type="NCBI Taxonomy" id="930152"/>
    <lineage>
        <taxon>Bacteria</taxon>
        <taxon>Bacillati</taxon>
        <taxon>Bacillota</taxon>
        <taxon>Bacilli</taxon>
        <taxon>Bacillales</taxon>
        <taxon>Bacillaceae</taxon>
        <taxon>Litchfieldia</taxon>
    </lineage>
</organism>
<reference evidence="2" key="1">
    <citation type="submission" date="2016-10" db="EMBL/GenBank/DDBJ databases">
        <authorList>
            <person name="Varghese N."/>
            <person name="Submissions S."/>
        </authorList>
    </citation>
    <scope>NUCLEOTIDE SEQUENCE [LARGE SCALE GENOMIC DNA]</scope>
    <source>
        <strain evidence="2">IBRC-M10078</strain>
    </source>
</reference>
<accession>A0A1H0X1F9</accession>
<keyword evidence="2" id="KW-1185">Reference proteome</keyword>
<sequence length="180" mass="20979">MEGDHLTDIYDYYMSELPKQGWQLKYNDSDLNDTDLHNDWSGFDSGWRKEGIDGVLSLAAYYNKSEEQTEVKFDKFPIFMSSSWIEDIPEEICIYKEDSDGECLEVRDKSRISEIVGFINNEAYDYKEDILPRSETSLIDFGSIKVKVLYEDEKTVYFQSKKGVKESKPDPGFLELLKIN</sequence>
<dbReference type="EMBL" id="FNJU01000022">
    <property type="protein sequence ID" value="SDP96575.1"/>
    <property type="molecule type" value="Genomic_DNA"/>
</dbReference>
<dbReference type="STRING" id="930152.SAMN05216565_1225"/>
<name>A0A1H0X1F9_9BACI</name>